<reference evidence="1 2" key="1">
    <citation type="submission" date="2017-09" db="EMBL/GenBank/DDBJ databases">
        <title>WGS assembly of Aquilegia coerulea Goldsmith.</title>
        <authorList>
            <person name="Hodges S."/>
            <person name="Kramer E."/>
            <person name="Nordborg M."/>
            <person name="Tomkins J."/>
            <person name="Borevitz J."/>
            <person name="Derieg N."/>
            <person name="Yan J."/>
            <person name="Mihaltcheva S."/>
            <person name="Hayes R.D."/>
            <person name="Rokhsar D."/>
        </authorList>
    </citation>
    <scope>NUCLEOTIDE SEQUENCE [LARGE SCALE GENOMIC DNA]</scope>
    <source>
        <strain evidence="2">cv. Goldsmith</strain>
    </source>
</reference>
<evidence type="ECO:0000313" key="1">
    <source>
        <dbReference type="EMBL" id="PIA40182.1"/>
    </source>
</evidence>
<sequence length="80" mass="9656">MPTYCLVPANPEHSQVVNVNLHNLDTHALLLFLPYLQYKLQTTLRGCEIKLYQYYVNYFFESFHQLKALFYIQDKLNLWQ</sequence>
<name>A0A2G5D9N1_AQUCA</name>
<dbReference type="AlphaFoldDB" id="A0A2G5D9N1"/>
<proteinExistence type="predicted"/>
<organism evidence="1 2">
    <name type="scientific">Aquilegia coerulea</name>
    <name type="common">Rocky mountain columbine</name>
    <dbReference type="NCBI Taxonomy" id="218851"/>
    <lineage>
        <taxon>Eukaryota</taxon>
        <taxon>Viridiplantae</taxon>
        <taxon>Streptophyta</taxon>
        <taxon>Embryophyta</taxon>
        <taxon>Tracheophyta</taxon>
        <taxon>Spermatophyta</taxon>
        <taxon>Magnoliopsida</taxon>
        <taxon>Ranunculales</taxon>
        <taxon>Ranunculaceae</taxon>
        <taxon>Thalictroideae</taxon>
        <taxon>Aquilegia</taxon>
    </lineage>
</organism>
<accession>A0A2G5D9N1</accession>
<evidence type="ECO:0000313" key="2">
    <source>
        <dbReference type="Proteomes" id="UP000230069"/>
    </source>
</evidence>
<dbReference type="EMBL" id="KZ305042">
    <property type="protein sequence ID" value="PIA40182.1"/>
    <property type="molecule type" value="Genomic_DNA"/>
</dbReference>
<protein>
    <submittedName>
        <fullName evidence="1">Uncharacterized protein</fullName>
    </submittedName>
</protein>
<keyword evidence="2" id="KW-1185">Reference proteome</keyword>
<gene>
    <name evidence="1" type="ORF">AQUCO_02500111v1</name>
</gene>
<dbReference type="InParanoid" id="A0A2G5D9N1"/>
<dbReference type="Proteomes" id="UP000230069">
    <property type="component" value="Unassembled WGS sequence"/>
</dbReference>